<gene>
    <name evidence="1" type="ORF">TWF481_005083</name>
</gene>
<dbReference type="EMBL" id="JAVHJL010000003">
    <property type="protein sequence ID" value="KAK6506627.1"/>
    <property type="molecule type" value="Genomic_DNA"/>
</dbReference>
<dbReference type="Proteomes" id="UP001370758">
    <property type="component" value="Unassembled WGS sequence"/>
</dbReference>
<protein>
    <submittedName>
        <fullName evidence="1">Uncharacterized protein</fullName>
    </submittedName>
</protein>
<dbReference type="AlphaFoldDB" id="A0AAV9WEK5"/>
<evidence type="ECO:0000313" key="2">
    <source>
        <dbReference type="Proteomes" id="UP001370758"/>
    </source>
</evidence>
<evidence type="ECO:0000313" key="1">
    <source>
        <dbReference type="EMBL" id="KAK6506627.1"/>
    </source>
</evidence>
<proteinExistence type="predicted"/>
<name>A0AAV9WEK5_9PEZI</name>
<sequence length="146" mass="16512">MGHTCGLRRRLRRFGLNFGGSNVANATGTNGASQSPPGTHYIHIYWSYDGLLHGLPPFPWIRFFNPIEEIAMTAPFTDGDVMEAINDRRLISPIKLEEGTYLKVYFFPGAPRTGLVDLSKFKQTELVDVYSDWSQVPKAYRENTNI</sequence>
<comment type="caution">
    <text evidence="1">The sequence shown here is derived from an EMBL/GenBank/DDBJ whole genome shotgun (WGS) entry which is preliminary data.</text>
</comment>
<keyword evidence="2" id="KW-1185">Reference proteome</keyword>
<organism evidence="1 2">
    <name type="scientific">Arthrobotrys musiformis</name>
    <dbReference type="NCBI Taxonomy" id="47236"/>
    <lineage>
        <taxon>Eukaryota</taxon>
        <taxon>Fungi</taxon>
        <taxon>Dikarya</taxon>
        <taxon>Ascomycota</taxon>
        <taxon>Pezizomycotina</taxon>
        <taxon>Orbiliomycetes</taxon>
        <taxon>Orbiliales</taxon>
        <taxon>Orbiliaceae</taxon>
        <taxon>Arthrobotrys</taxon>
    </lineage>
</organism>
<accession>A0AAV9WEK5</accession>
<reference evidence="1 2" key="1">
    <citation type="submission" date="2023-08" db="EMBL/GenBank/DDBJ databases">
        <authorList>
            <person name="Palmer J.M."/>
        </authorList>
    </citation>
    <scope>NUCLEOTIDE SEQUENCE [LARGE SCALE GENOMIC DNA]</scope>
    <source>
        <strain evidence="1 2">TWF481</strain>
    </source>
</reference>